<accession>A0ACC6A1P0</accession>
<reference evidence="1" key="1">
    <citation type="submission" date="2022-06" db="EMBL/GenBank/DDBJ databases">
        <title>Lutimaribacter sp. EGI FJ00013, a novel bacterium isolated from a salt lake sediment enrichment.</title>
        <authorList>
            <person name="Gao L."/>
            <person name="Fang B.-Z."/>
            <person name="Li W.-J."/>
        </authorList>
    </citation>
    <scope>NUCLEOTIDE SEQUENCE</scope>
    <source>
        <strain evidence="1">EGI FJ00013</strain>
    </source>
</reference>
<protein>
    <submittedName>
        <fullName evidence="1">TetR/AcrR family transcriptional regulator</fullName>
    </submittedName>
</protein>
<dbReference type="EMBL" id="JAMQGO010000014">
    <property type="protein sequence ID" value="MCM2563664.1"/>
    <property type="molecule type" value="Genomic_DNA"/>
</dbReference>
<organism evidence="1 2">
    <name type="scientific">Lutimaribacter degradans</name>
    <dbReference type="NCBI Taxonomy" id="2945989"/>
    <lineage>
        <taxon>Bacteria</taxon>
        <taxon>Pseudomonadati</taxon>
        <taxon>Pseudomonadota</taxon>
        <taxon>Alphaproteobacteria</taxon>
        <taxon>Rhodobacterales</taxon>
        <taxon>Roseobacteraceae</taxon>
        <taxon>Lutimaribacter</taxon>
    </lineage>
</organism>
<comment type="caution">
    <text evidence="1">The sequence shown here is derived from an EMBL/GenBank/DDBJ whole genome shotgun (WGS) entry which is preliminary data.</text>
</comment>
<gene>
    <name evidence="1" type="ORF">M8744_16030</name>
</gene>
<proteinExistence type="predicted"/>
<evidence type="ECO:0000313" key="2">
    <source>
        <dbReference type="Proteomes" id="UP001203036"/>
    </source>
</evidence>
<keyword evidence="2" id="KW-1185">Reference proteome</keyword>
<name>A0ACC6A1P0_9RHOB</name>
<evidence type="ECO:0000313" key="1">
    <source>
        <dbReference type="EMBL" id="MCM2563664.1"/>
    </source>
</evidence>
<dbReference type="Proteomes" id="UP001203036">
    <property type="component" value="Unassembled WGS sequence"/>
</dbReference>
<sequence>MDIRRRRTRLRLQTALRSLLSEKCLADISVGELSQRAGVTRPTFYSNYSDLAAMLGEYLDGLLAEIETRHEALLAEQEDSAQEGRLAKISARIFADLDRDDPRLHTLLQGVPALTPEARFAALVERMIKRGARHDMPAPTALETTVAAHFYTGAFLGMVRLWVSRPNGVTADELGRDFARIVFHGRHGGQVSKGSA</sequence>